<reference evidence="4" key="1">
    <citation type="journal article" date="2017" name="Nat. Ecol. Evol.">
        <title>Genome expansion and lineage-specific genetic innovations in the forest pathogenic fungi Armillaria.</title>
        <authorList>
            <person name="Sipos G."/>
            <person name="Prasanna A.N."/>
            <person name="Walter M.C."/>
            <person name="O'Connor E."/>
            <person name="Balint B."/>
            <person name="Krizsan K."/>
            <person name="Kiss B."/>
            <person name="Hess J."/>
            <person name="Varga T."/>
            <person name="Slot J."/>
            <person name="Riley R."/>
            <person name="Boka B."/>
            <person name="Rigling D."/>
            <person name="Barry K."/>
            <person name="Lee J."/>
            <person name="Mihaltcheva S."/>
            <person name="LaButti K."/>
            <person name="Lipzen A."/>
            <person name="Waldron R."/>
            <person name="Moloney N.M."/>
            <person name="Sperisen C."/>
            <person name="Kredics L."/>
            <person name="Vagvoelgyi C."/>
            <person name="Patrignani A."/>
            <person name="Fitzpatrick D."/>
            <person name="Nagy I."/>
            <person name="Doyle S."/>
            <person name="Anderson J.B."/>
            <person name="Grigoriev I.V."/>
            <person name="Gueldener U."/>
            <person name="Muensterkoetter M."/>
            <person name="Nagy L.G."/>
        </authorList>
    </citation>
    <scope>NUCLEOTIDE SEQUENCE [LARGE SCALE GENOMIC DNA]</scope>
    <source>
        <strain evidence="4">C18/9</strain>
    </source>
</reference>
<dbReference type="OMA" id="HIVQITT"/>
<evidence type="ECO:0000256" key="1">
    <source>
        <dbReference type="ARBA" id="ARBA00006484"/>
    </source>
</evidence>
<evidence type="ECO:0000313" key="4">
    <source>
        <dbReference type="Proteomes" id="UP000219338"/>
    </source>
</evidence>
<comment type="similarity">
    <text evidence="1">Belongs to the short-chain dehydrogenases/reductases (SDR) family.</text>
</comment>
<dbReference type="AlphaFoldDB" id="A0A284RNE5"/>
<dbReference type="EMBL" id="FUEG01000012">
    <property type="protein sequence ID" value="SJL10289.1"/>
    <property type="molecule type" value="Genomic_DNA"/>
</dbReference>
<dbReference type="PANTHER" id="PTHR42760">
    <property type="entry name" value="SHORT-CHAIN DEHYDROGENASES/REDUCTASES FAMILY MEMBER"/>
    <property type="match status" value="1"/>
</dbReference>
<dbReference type="FunFam" id="3.40.50.720:FF:000084">
    <property type="entry name" value="Short-chain dehydrogenase reductase"/>
    <property type="match status" value="1"/>
</dbReference>
<accession>A0A284RNE5</accession>
<dbReference type="PRINTS" id="PR00080">
    <property type="entry name" value="SDRFAMILY"/>
</dbReference>
<dbReference type="GO" id="GO:0016616">
    <property type="term" value="F:oxidoreductase activity, acting on the CH-OH group of donors, NAD or NADP as acceptor"/>
    <property type="evidence" value="ECO:0007669"/>
    <property type="project" value="TreeGrafter"/>
</dbReference>
<organism evidence="3 4">
    <name type="scientific">Armillaria ostoyae</name>
    <name type="common">Armillaria root rot fungus</name>
    <dbReference type="NCBI Taxonomy" id="47428"/>
    <lineage>
        <taxon>Eukaryota</taxon>
        <taxon>Fungi</taxon>
        <taxon>Dikarya</taxon>
        <taxon>Basidiomycota</taxon>
        <taxon>Agaricomycotina</taxon>
        <taxon>Agaricomycetes</taxon>
        <taxon>Agaricomycetidae</taxon>
        <taxon>Agaricales</taxon>
        <taxon>Marasmiineae</taxon>
        <taxon>Physalacriaceae</taxon>
        <taxon>Armillaria</taxon>
    </lineage>
</organism>
<dbReference type="GO" id="GO:0048038">
    <property type="term" value="F:quinone binding"/>
    <property type="evidence" value="ECO:0007669"/>
    <property type="project" value="TreeGrafter"/>
</dbReference>
<dbReference type="PROSITE" id="PS00061">
    <property type="entry name" value="ADH_SHORT"/>
    <property type="match status" value="1"/>
</dbReference>
<dbReference type="Pfam" id="PF13561">
    <property type="entry name" value="adh_short_C2"/>
    <property type="match status" value="1"/>
</dbReference>
<gene>
    <name evidence="3" type="ORF">ARMOST_13673</name>
</gene>
<dbReference type="InterPro" id="IPR020904">
    <property type="entry name" value="Sc_DH/Rdtase_CS"/>
</dbReference>
<dbReference type="Gene3D" id="3.40.50.720">
    <property type="entry name" value="NAD(P)-binding Rossmann-like Domain"/>
    <property type="match status" value="1"/>
</dbReference>
<dbReference type="PRINTS" id="PR00081">
    <property type="entry name" value="GDHRDH"/>
</dbReference>
<proteinExistence type="inferred from homology"/>
<keyword evidence="4" id="KW-1185">Reference proteome</keyword>
<dbReference type="Proteomes" id="UP000219338">
    <property type="component" value="Unassembled WGS sequence"/>
</dbReference>
<sequence>MASTSVSQGRVALVTGAGQGIGRAIALRLASDGFDVALNDLQANEANLVSALAAVEAIGRKGCYIFADVSQETEVEEMISKVVEKLGGLDVMVCNAGISIMKSIFDTTAEDFDRITSVNLRGTFLCYKHAGKQMVTQGKGGRIIGACSGTGKKGQPLFSAYAASKFGIRGLTQVAALEFGPHGISVNAFAPGPVKTPMYDHFETIIGTPEGVLEQELNKTAALGRIALPEDIAVVVSFLASKETSLITGQTINVDGGIVFD</sequence>
<protein>
    <submittedName>
        <fullName evidence="3">Related to Diacetyl reductase [(S)-acetoin forming]</fullName>
    </submittedName>
</protein>
<dbReference type="InterPro" id="IPR036291">
    <property type="entry name" value="NAD(P)-bd_dom_sf"/>
</dbReference>
<keyword evidence="2" id="KW-0521">NADP</keyword>
<dbReference type="GO" id="GO:0006633">
    <property type="term" value="P:fatty acid biosynthetic process"/>
    <property type="evidence" value="ECO:0007669"/>
    <property type="project" value="TreeGrafter"/>
</dbReference>
<dbReference type="STRING" id="47428.A0A284RNE5"/>
<dbReference type="OrthoDB" id="498125at2759"/>
<name>A0A284RNE5_ARMOS</name>
<dbReference type="InterPro" id="IPR002347">
    <property type="entry name" value="SDR_fam"/>
</dbReference>
<evidence type="ECO:0000313" key="3">
    <source>
        <dbReference type="EMBL" id="SJL10289.1"/>
    </source>
</evidence>
<dbReference type="PANTHER" id="PTHR42760:SF121">
    <property type="entry name" value="3-OXOACYL-(ACYL-CARRIER-PROTEIN) REDUCTASE"/>
    <property type="match status" value="1"/>
</dbReference>
<dbReference type="SUPFAM" id="SSF51735">
    <property type="entry name" value="NAD(P)-binding Rossmann-fold domains"/>
    <property type="match status" value="1"/>
</dbReference>
<evidence type="ECO:0000256" key="2">
    <source>
        <dbReference type="ARBA" id="ARBA00022857"/>
    </source>
</evidence>